<keyword evidence="2" id="KW-1185">Reference proteome</keyword>
<gene>
    <name evidence="1" type="ORF">PLEPLA_LOCUS30599</name>
</gene>
<dbReference type="EMBL" id="CADEAL010002946">
    <property type="protein sequence ID" value="CAB1442880.1"/>
    <property type="molecule type" value="Genomic_DNA"/>
</dbReference>
<organism evidence="1 2">
    <name type="scientific">Pleuronectes platessa</name>
    <name type="common">European plaice</name>
    <dbReference type="NCBI Taxonomy" id="8262"/>
    <lineage>
        <taxon>Eukaryota</taxon>
        <taxon>Metazoa</taxon>
        <taxon>Chordata</taxon>
        <taxon>Craniata</taxon>
        <taxon>Vertebrata</taxon>
        <taxon>Euteleostomi</taxon>
        <taxon>Actinopterygii</taxon>
        <taxon>Neopterygii</taxon>
        <taxon>Teleostei</taxon>
        <taxon>Neoteleostei</taxon>
        <taxon>Acanthomorphata</taxon>
        <taxon>Carangaria</taxon>
        <taxon>Pleuronectiformes</taxon>
        <taxon>Pleuronectoidei</taxon>
        <taxon>Pleuronectidae</taxon>
        <taxon>Pleuronectes</taxon>
    </lineage>
</organism>
<dbReference type="AlphaFoldDB" id="A0A9N7YYZ4"/>
<comment type="caution">
    <text evidence="1">The sequence shown here is derived from an EMBL/GenBank/DDBJ whole genome shotgun (WGS) entry which is preliminary data.</text>
</comment>
<evidence type="ECO:0000313" key="1">
    <source>
        <dbReference type="EMBL" id="CAB1442880.1"/>
    </source>
</evidence>
<dbReference type="Proteomes" id="UP001153269">
    <property type="component" value="Unassembled WGS sequence"/>
</dbReference>
<name>A0A9N7YYZ4_PLEPL</name>
<evidence type="ECO:0000313" key="2">
    <source>
        <dbReference type="Proteomes" id="UP001153269"/>
    </source>
</evidence>
<reference evidence="1" key="1">
    <citation type="submission" date="2020-03" db="EMBL/GenBank/DDBJ databases">
        <authorList>
            <person name="Weist P."/>
        </authorList>
    </citation>
    <scope>NUCLEOTIDE SEQUENCE</scope>
</reference>
<accession>A0A9N7YYZ4</accession>
<sequence>MQYIRSADVTYIEEPIGRGNTEELQSAELEESRASARLSNLSSPTLPIRLECKAAHNWPGPRRLWQSSNGLRDGEMKVEKCEFKEEDRRERVESDLCLAPVLHPPMSVLISSMAEEVLQDTTPTALCSNLARMSELFPAAACVASGCSPEQEERKQRILSTPVSGSCPQWLRKMGSKGV</sequence>
<protein>
    <submittedName>
        <fullName evidence="1">Uncharacterized protein</fullName>
    </submittedName>
</protein>
<proteinExistence type="predicted"/>